<gene>
    <name evidence="1" type="ORF">BU25DRAFT_393419</name>
</gene>
<sequence length="561" mass="62403">MPRLGHKKSRLGCRQCKARHVKCDELKPCTNCARHGVQCSLITDPPPSTPSASSSVAPKRECESKSSNERSKTGSSTSSPSLLIDYVLNSSAMSPGDAASEGSSPSSQPDQFPFLRPFIHKPATNQSDLWVRDVELMHHWTIEAYDELSQREDMRHTWRVDAPKIAVTHTFLMHEILAFAAFHKASQIPDKRQEYYTLGIHHQDLAIKGMRPKLQTIIPDEAPAIVATSTLLTLGVFASTGFEASCADIPSSPSIIDDILNIFSLMQGMGNVLALAHAHVLKSFLAPMFRDPLESTPSQPLLQELIQHVPSLILFIESEPNLSESERAGFLGAIAHFEPVLKLASPPRVDNRELRFLFFWPLHLDGNFLASVRQRHSGALVILMYYATMLFAAEPRYWFMDGWGYRLMKACYDGVDKSWLPVLQWPLSFLETDPTYSLFTNINRLPGGLGQPQGPLVLPYAQQPPQTVSFRQYSEPSSRSPQHKSVSTLDRNGPYPQLTGQMPPSYAPQITNASHLPPMSDTVRNQNQYSDYSKHASSKPTNHTHGQGAGTAEHSQKREGS</sequence>
<organism evidence="1 2">
    <name type="scientific">Macroventuria anomochaeta</name>
    <dbReference type="NCBI Taxonomy" id="301207"/>
    <lineage>
        <taxon>Eukaryota</taxon>
        <taxon>Fungi</taxon>
        <taxon>Dikarya</taxon>
        <taxon>Ascomycota</taxon>
        <taxon>Pezizomycotina</taxon>
        <taxon>Dothideomycetes</taxon>
        <taxon>Pleosporomycetidae</taxon>
        <taxon>Pleosporales</taxon>
        <taxon>Pleosporineae</taxon>
        <taxon>Didymellaceae</taxon>
        <taxon>Macroventuria</taxon>
    </lineage>
</organism>
<reference evidence="1" key="1">
    <citation type="journal article" date="2020" name="Stud. Mycol.">
        <title>101 Dothideomycetes genomes: a test case for predicting lifestyles and emergence of pathogens.</title>
        <authorList>
            <person name="Haridas S."/>
            <person name="Albert R."/>
            <person name="Binder M."/>
            <person name="Bloem J."/>
            <person name="Labutti K."/>
            <person name="Salamov A."/>
            <person name="Andreopoulos B."/>
            <person name="Baker S."/>
            <person name="Barry K."/>
            <person name="Bills G."/>
            <person name="Bluhm B."/>
            <person name="Cannon C."/>
            <person name="Castanera R."/>
            <person name="Culley D."/>
            <person name="Daum C."/>
            <person name="Ezra D."/>
            <person name="Gonzalez J."/>
            <person name="Henrissat B."/>
            <person name="Kuo A."/>
            <person name="Liang C."/>
            <person name="Lipzen A."/>
            <person name="Lutzoni F."/>
            <person name="Magnuson J."/>
            <person name="Mondo S."/>
            <person name="Nolan M."/>
            <person name="Ohm R."/>
            <person name="Pangilinan J."/>
            <person name="Park H.-J."/>
            <person name="Ramirez L."/>
            <person name="Alfaro M."/>
            <person name="Sun H."/>
            <person name="Tritt A."/>
            <person name="Yoshinaga Y."/>
            <person name="Zwiers L.-H."/>
            <person name="Turgeon B."/>
            <person name="Goodwin S."/>
            <person name="Spatafora J."/>
            <person name="Crous P."/>
            <person name="Grigoriev I."/>
        </authorList>
    </citation>
    <scope>NUCLEOTIDE SEQUENCE</scope>
    <source>
        <strain evidence="1">CBS 525.71</strain>
    </source>
</reference>
<evidence type="ECO:0000313" key="2">
    <source>
        <dbReference type="Proteomes" id="UP000799754"/>
    </source>
</evidence>
<comment type="caution">
    <text evidence="1">The sequence shown here is derived from an EMBL/GenBank/DDBJ whole genome shotgun (WGS) entry which is preliminary data.</text>
</comment>
<dbReference type="Proteomes" id="UP000799754">
    <property type="component" value="Unassembled WGS sequence"/>
</dbReference>
<evidence type="ECO:0000313" key="1">
    <source>
        <dbReference type="EMBL" id="KAF2627450.1"/>
    </source>
</evidence>
<proteinExistence type="predicted"/>
<name>A0ACB6RZQ3_9PLEO</name>
<dbReference type="EMBL" id="MU006717">
    <property type="protein sequence ID" value="KAF2627450.1"/>
    <property type="molecule type" value="Genomic_DNA"/>
</dbReference>
<accession>A0ACB6RZQ3</accession>
<keyword evidence="2" id="KW-1185">Reference proteome</keyword>
<protein>
    <submittedName>
        <fullName evidence="1">Uncharacterized protein</fullName>
    </submittedName>
</protein>